<protein>
    <submittedName>
        <fullName evidence="2">Uncharacterized protein</fullName>
    </submittedName>
</protein>
<reference evidence="2 3" key="1">
    <citation type="submission" date="2009-10" db="EMBL/GenBank/DDBJ databases">
        <authorList>
            <person name="Weinstock G."/>
            <person name="Sodergren E."/>
            <person name="Clifton S."/>
            <person name="Fulton L."/>
            <person name="Fulton B."/>
            <person name="Courtney L."/>
            <person name="Fronick C."/>
            <person name="Harrison M."/>
            <person name="Strong C."/>
            <person name="Farmer C."/>
            <person name="Delahaunty K."/>
            <person name="Markovic C."/>
            <person name="Hall O."/>
            <person name="Minx P."/>
            <person name="Tomlinson C."/>
            <person name="Mitreva M."/>
            <person name="Nelson J."/>
            <person name="Hou S."/>
            <person name="Wollam A."/>
            <person name="Pepin K.H."/>
            <person name="Johnson M."/>
            <person name="Bhonagiri V."/>
            <person name="Nash W.E."/>
            <person name="Warren W."/>
            <person name="Chinwalla A."/>
            <person name="Mardis E.R."/>
            <person name="Wilson R.K."/>
        </authorList>
    </citation>
    <scope>NUCLEOTIDE SEQUENCE [LARGE SCALE GENOMIC DNA]</scope>
    <source>
        <strain evidence="3">ATCC 25996 / DSM 4631 / NCTC 10774 / M26</strain>
    </source>
</reference>
<gene>
    <name evidence="2" type="ORF">NEIMUCOT_04923</name>
</gene>
<dbReference type="STRING" id="546266.NEIMUCOT_04923"/>
<dbReference type="EMBL" id="ACDX02000007">
    <property type="protein sequence ID" value="EFC88544.1"/>
    <property type="molecule type" value="Genomic_DNA"/>
</dbReference>
<feature type="region of interest" description="Disordered" evidence="1">
    <location>
        <begin position="80"/>
        <end position="122"/>
    </location>
</feature>
<evidence type="ECO:0000256" key="1">
    <source>
        <dbReference type="SAM" id="MobiDB-lite"/>
    </source>
</evidence>
<dbReference type="AlphaFoldDB" id="D2ZWD0"/>
<name>D2ZWD0_NEIM2</name>
<dbReference type="Proteomes" id="UP000003344">
    <property type="component" value="Unassembled WGS sequence"/>
</dbReference>
<evidence type="ECO:0000313" key="3">
    <source>
        <dbReference type="Proteomes" id="UP000003344"/>
    </source>
</evidence>
<comment type="caution">
    <text evidence="2">The sequence shown here is derived from an EMBL/GenBank/DDBJ whole genome shotgun (WGS) entry which is preliminary data.</text>
</comment>
<feature type="compositionally biased region" description="Polar residues" evidence="1">
    <location>
        <begin position="111"/>
        <end position="122"/>
    </location>
</feature>
<sequence length="122" mass="13753">MQRVLLKPKYRFQTTFGSKSRAKPTLRLPLIFCFHATYSFPAHPSPLPAGEGMGEGKTHATAVVMKPTLPVFRRPQLCRKRKPKRSSVGYAHDHAVSNTTRSSEKSKILTPHNSSSTKWTNY</sequence>
<accession>D2ZWD0</accession>
<organism evidence="2 3">
    <name type="scientific">Neisseria mucosa (strain ATCC 25996 / DSM 4631 / NCTC 10774 / M26)</name>
    <dbReference type="NCBI Taxonomy" id="546266"/>
    <lineage>
        <taxon>Bacteria</taxon>
        <taxon>Pseudomonadati</taxon>
        <taxon>Pseudomonadota</taxon>
        <taxon>Betaproteobacteria</taxon>
        <taxon>Neisseriales</taxon>
        <taxon>Neisseriaceae</taxon>
        <taxon>Neisseria</taxon>
    </lineage>
</organism>
<evidence type="ECO:0000313" key="2">
    <source>
        <dbReference type="EMBL" id="EFC88544.1"/>
    </source>
</evidence>
<proteinExistence type="predicted"/>